<dbReference type="PIRSF" id="PIRSF005378">
    <property type="entry name" value="RNA3'_term_phos_cycl_euk"/>
    <property type="match status" value="1"/>
</dbReference>
<feature type="domain" description="RNA 3'-terminal phosphate cyclase" evidence="7">
    <location>
        <begin position="11"/>
        <end position="326"/>
    </location>
</feature>
<dbReference type="HAMAP" id="MF_00200">
    <property type="entry name" value="RTC"/>
    <property type="match status" value="1"/>
</dbReference>
<dbReference type="EC" id="6.5.1.4" evidence="5 6"/>
<evidence type="ECO:0000259" key="7">
    <source>
        <dbReference type="Pfam" id="PF01137"/>
    </source>
</evidence>
<dbReference type="InterPro" id="IPR000228">
    <property type="entry name" value="RNA3'_term_phos_cyc"/>
</dbReference>
<comment type="function">
    <text evidence="5">Catalyzes the conversion of 3'-phosphate to a 2',3'-cyclic phosphodiester at the end of RNA. The mechanism of action of the enzyme occurs in 3 steps: (A) adenylation of the enzyme by ATP; (B) transfer of adenylate to an RNA-N3'P to produce RNA-N3'PP5'A; (C) and attack of the adjacent 2'-hydroxyl on the 3'-phosphorus in the diester linkage to produce the cyclic end product. The biological role of this enzyme is unknown but it is likely to function in some aspects of cellular RNA processing.</text>
</comment>
<dbReference type="NCBIfam" id="TIGR03399">
    <property type="entry name" value="RNA_3prim_cycl"/>
    <property type="match status" value="1"/>
</dbReference>
<dbReference type="NCBIfam" id="NF003247">
    <property type="entry name" value="PRK04204.1-3"/>
    <property type="match status" value="1"/>
</dbReference>
<dbReference type="FunCoup" id="B4D8H6">
    <property type="interactions" value="330"/>
</dbReference>
<comment type="catalytic activity">
    <reaction evidence="4 5">
        <text>a 3'-end 3'-phospho-ribonucleotide-RNA + ATP = a 3'-end 2',3'-cyclophospho-ribonucleotide-RNA + AMP + diphosphate</text>
        <dbReference type="Rhea" id="RHEA:23976"/>
        <dbReference type="Rhea" id="RHEA-COMP:10463"/>
        <dbReference type="Rhea" id="RHEA-COMP:10464"/>
        <dbReference type="ChEBI" id="CHEBI:30616"/>
        <dbReference type="ChEBI" id="CHEBI:33019"/>
        <dbReference type="ChEBI" id="CHEBI:83062"/>
        <dbReference type="ChEBI" id="CHEBI:83064"/>
        <dbReference type="ChEBI" id="CHEBI:456215"/>
        <dbReference type="EC" id="6.5.1.4"/>
    </reaction>
</comment>
<evidence type="ECO:0000313" key="9">
    <source>
        <dbReference type="EMBL" id="EDY17198.1"/>
    </source>
</evidence>
<evidence type="ECO:0000256" key="3">
    <source>
        <dbReference type="ARBA" id="ARBA00022741"/>
    </source>
</evidence>
<comment type="similarity">
    <text evidence="1 5">Belongs to the RNA 3'-terminal cyclase family. Type 1 subfamily.</text>
</comment>
<dbReference type="SUPFAM" id="SSF52913">
    <property type="entry name" value="RNA 3'-terminal phosphate cyclase, RPTC, insert domain"/>
    <property type="match status" value="1"/>
</dbReference>
<dbReference type="GO" id="GO:0003963">
    <property type="term" value="F:RNA-3'-phosphate cyclase activity"/>
    <property type="evidence" value="ECO:0007669"/>
    <property type="project" value="UniProtKB-UniRule"/>
</dbReference>
<dbReference type="SUPFAM" id="SSF55205">
    <property type="entry name" value="EPT/RTPC-like"/>
    <property type="match status" value="2"/>
</dbReference>
<dbReference type="Pfam" id="PF01137">
    <property type="entry name" value="RTC"/>
    <property type="match status" value="1"/>
</dbReference>
<name>B4D8H6_9BACT</name>
<keyword evidence="5" id="KW-0067">ATP-binding</keyword>
<feature type="domain" description="RNA 3'-terminal phosphate cyclase insert" evidence="8">
    <location>
        <begin position="183"/>
        <end position="275"/>
    </location>
</feature>
<feature type="binding site" evidence="5">
    <location>
        <begin position="284"/>
        <end position="288"/>
    </location>
    <ligand>
        <name>ATP</name>
        <dbReference type="ChEBI" id="CHEBI:30616"/>
    </ligand>
</feature>
<keyword evidence="5" id="KW-0963">Cytoplasm</keyword>
<dbReference type="Gene3D" id="3.65.10.20">
    <property type="entry name" value="RNA 3'-terminal phosphate cyclase domain"/>
    <property type="match status" value="1"/>
</dbReference>
<dbReference type="Pfam" id="PF05189">
    <property type="entry name" value="RTC_insert"/>
    <property type="match status" value="1"/>
</dbReference>
<evidence type="ECO:0000259" key="8">
    <source>
        <dbReference type="Pfam" id="PF05189"/>
    </source>
</evidence>
<dbReference type="PANTHER" id="PTHR11096">
    <property type="entry name" value="RNA 3' TERMINAL PHOSPHATE CYCLASE"/>
    <property type="match status" value="1"/>
</dbReference>
<keyword evidence="3 5" id="KW-0547">Nucleotide-binding</keyword>
<dbReference type="InterPro" id="IPR023797">
    <property type="entry name" value="RNA3'_phos_cyclase_dom"/>
</dbReference>
<proteinExistence type="inferred from homology"/>
<comment type="caution">
    <text evidence="9">The sequence shown here is derived from an EMBL/GenBank/DDBJ whole genome shotgun (WGS) entry which is preliminary data.</text>
</comment>
<evidence type="ECO:0000256" key="1">
    <source>
        <dbReference type="ARBA" id="ARBA00009206"/>
    </source>
</evidence>
<keyword evidence="2 5" id="KW-0436">Ligase</keyword>
<accession>B4D8H6</accession>
<dbReference type="PANTHER" id="PTHR11096:SF0">
    <property type="entry name" value="RNA 3'-TERMINAL PHOSPHATE CYCLASE"/>
    <property type="match status" value="1"/>
</dbReference>
<gene>
    <name evidence="5" type="primary">rtcA</name>
    <name evidence="9" type="ORF">CfE428DRAFT_5216</name>
</gene>
<evidence type="ECO:0000256" key="4">
    <source>
        <dbReference type="ARBA" id="ARBA00024481"/>
    </source>
</evidence>
<feature type="active site" description="Tele-AMP-histidine intermediate" evidence="5">
    <location>
        <position position="309"/>
    </location>
</feature>
<evidence type="ECO:0000256" key="2">
    <source>
        <dbReference type="ARBA" id="ARBA00022598"/>
    </source>
</evidence>
<feature type="binding site" evidence="5">
    <location>
        <position position="102"/>
    </location>
    <ligand>
        <name>ATP</name>
        <dbReference type="ChEBI" id="CHEBI:30616"/>
    </ligand>
</feature>
<dbReference type="GO" id="GO:0005524">
    <property type="term" value="F:ATP binding"/>
    <property type="evidence" value="ECO:0007669"/>
    <property type="project" value="UniProtKB-KW"/>
</dbReference>
<protein>
    <recommendedName>
        <fullName evidence="5 6">RNA 3'-terminal phosphate cyclase</fullName>
        <shortName evidence="5">RNA cyclase</shortName>
        <shortName evidence="5">RNA-3'-phosphate cyclase</shortName>
        <ecNumber evidence="5 6">6.5.1.4</ecNumber>
    </recommendedName>
</protein>
<dbReference type="eggNOG" id="COG0430">
    <property type="taxonomic scope" value="Bacteria"/>
</dbReference>
<dbReference type="EMBL" id="ABVL01000022">
    <property type="protein sequence ID" value="EDY17198.1"/>
    <property type="molecule type" value="Genomic_DNA"/>
</dbReference>
<evidence type="ECO:0000313" key="10">
    <source>
        <dbReference type="Proteomes" id="UP000005824"/>
    </source>
</evidence>
<organism evidence="9 10">
    <name type="scientific">Chthoniobacter flavus Ellin428</name>
    <dbReference type="NCBI Taxonomy" id="497964"/>
    <lineage>
        <taxon>Bacteria</taxon>
        <taxon>Pseudomonadati</taxon>
        <taxon>Verrucomicrobiota</taxon>
        <taxon>Spartobacteria</taxon>
        <taxon>Chthoniobacterales</taxon>
        <taxon>Chthoniobacteraceae</taxon>
        <taxon>Chthoniobacter</taxon>
    </lineage>
</organism>
<dbReference type="InterPro" id="IPR037136">
    <property type="entry name" value="RNA3'_phos_cyclase_dom_sf"/>
</dbReference>
<evidence type="ECO:0000256" key="6">
    <source>
        <dbReference type="NCBIfam" id="TIGR03399"/>
    </source>
</evidence>
<dbReference type="STRING" id="497964.CfE428DRAFT_5216"/>
<dbReference type="InterPro" id="IPR017770">
    <property type="entry name" value="RNA3'_term_phos_cyc_type_1"/>
</dbReference>
<dbReference type="InterPro" id="IPR036553">
    <property type="entry name" value="RPTC_insert"/>
</dbReference>
<dbReference type="InterPro" id="IPR013791">
    <property type="entry name" value="RNA3'-term_phos_cycl_insert"/>
</dbReference>
<comment type="subcellular location">
    <subcellularLocation>
        <location evidence="5">Cytoplasm</location>
    </subcellularLocation>
</comment>
<evidence type="ECO:0000256" key="5">
    <source>
        <dbReference type="HAMAP-Rule" id="MF_00200"/>
    </source>
</evidence>
<dbReference type="GO" id="GO:0005737">
    <property type="term" value="C:cytoplasm"/>
    <property type="evidence" value="ECO:0007669"/>
    <property type="project" value="UniProtKB-SubCell"/>
</dbReference>
<dbReference type="RefSeq" id="WP_006982537.1">
    <property type="nucleotide sequence ID" value="NZ_ABVL01000022.1"/>
</dbReference>
<reference evidence="9 10" key="1">
    <citation type="journal article" date="2011" name="J. Bacteriol.">
        <title>Genome sequence of Chthoniobacter flavus Ellin428, an aerobic heterotrophic soil bacterium.</title>
        <authorList>
            <person name="Kant R."/>
            <person name="van Passel M.W."/>
            <person name="Palva A."/>
            <person name="Lucas S."/>
            <person name="Lapidus A."/>
            <person name="Glavina Del Rio T."/>
            <person name="Dalin E."/>
            <person name="Tice H."/>
            <person name="Bruce D."/>
            <person name="Goodwin L."/>
            <person name="Pitluck S."/>
            <person name="Larimer F.W."/>
            <person name="Land M.L."/>
            <person name="Hauser L."/>
            <person name="Sangwan P."/>
            <person name="de Vos W.M."/>
            <person name="Janssen P.H."/>
            <person name="Smidt H."/>
        </authorList>
    </citation>
    <scope>NUCLEOTIDE SEQUENCE [LARGE SCALE GENOMIC DNA]</scope>
    <source>
        <strain evidence="9 10">Ellin428</strain>
    </source>
</reference>
<keyword evidence="10" id="KW-1185">Reference proteome</keyword>
<dbReference type="Gene3D" id="3.30.360.20">
    <property type="entry name" value="RNA 3'-terminal phosphate cyclase, insert domain"/>
    <property type="match status" value="1"/>
</dbReference>
<dbReference type="AlphaFoldDB" id="B4D8H6"/>
<sequence>MSLLTIDGAAGEGGGQILRTSLALSLVTGQPFRIVNIRAGRKKPGLLRQHLTALQAATQIGNAAADGATIGSQELVFRPEAPRAGEYRFAVGTAGSTTLVLQTVLPALIRLGEPSRLILEGGTHNPFAPPFDFLARTFLPQLARLGPVVETHLVRPGFYPAGGGKLEITITPAKTLQPLDLLDRGADAARRVAAHLAALPASIAERAFEQFEKRLGWPRDAYEIVEHPAAYGPGFVLVAEVASEKIVEVFTGFGERGVRAEQVADGVIDHVRHYLAHTAPAGEYLTDQLLLPLALAGRGAFRTAGLSRHAQTNIAVIEQFLPQRFALRAADSDGTEVHIGAE</sequence>
<dbReference type="NCBIfam" id="NF003246">
    <property type="entry name" value="PRK04204.1-2"/>
    <property type="match status" value="1"/>
</dbReference>
<dbReference type="Proteomes" id="UP000005824">
    <property type="component" value="Unassembled WGS sequence"/>
</dbReference>
<dbReference type="InParanoid" id="B4D8H6"/>
<dbReference type="GO" id="GO:0006396">
    <property type="term" value="P:RNA processing"/>
    <property type="evidence" value="ECO:0007669"/>
    <property type="project" value="UniProtKB-UniRule"/>
</dbReference>
<dbReference type="InterPro" id="IPR013792">
    <property type="entry name" value="RNA3'P_cycl/enolpyr_Trfase_a/b"/>
</dbReference>